<organism evidence="1 2">
    <name type="scientific">Desulfoprunum benzoelyticum</name>
    <dbReference type="NCBI Taxonomy" id="1506996"/>
    <lineage>
        <taxon>Bacteria</taxon>
        <taxon>Pseudomonadati</taxon>
        <taxon>Thermodesulfobacteriota</taxon>
        <taxon>Desulfobulbia</taxon>
        <taxon>Desulfobulbales</taxon>
        <taxon>Desulfobulbaceae</taxon>
        <taxon>Desulfoprunum</taxon>
    </lineage>
</organism>
<gene>
    <name evidence="1" type="ORF">HNQ81_003059</name>
</gene>
<dbReference type="EMBL" id="JACHEO010000023">
    <property type="protein sequence ID" value="MBB5349307.1"/>
    <property type="molecule type" value="Genomic_DNA"/>
</dbReference>
<evidence type="ECO:0000313" key="1">
    <source>
        <dbReference type="EMBL" id="MBB5349307.1"/>
    </source>
</evidence>
<reference evidence="1 2" key="1">
    <citation type="submission" date="2020-08" db="EMBL/GenBank/DDBJ databases">
        <title>Genomic Encyclopedia of Type Strains, Phase IV (KMG-IV): sequencing the most valuable type-strain genomes for metagenomic binning, comparative biology and taxonomic classification.</title>
        <authorList>
            <person name="Goeker M."/>
        </authorList>
    </citation>
    <scope>NUCLEOTIDE SEQUENCE [LARGE SCALE GENOMIC DNA]</scope>
    <source>
        <strain evidence="1 2">DSM 28570</strain>
    </source>
</reference>
<dbReference type="PANTHER" id="PTHR40705:SF2">
    <property type="entry name" value="DUF1743 DOMAIN-CONTAINING PROTEIN"/>
    <property type="match status" value="1"/>
</dbReference>
<name>A0A840USX4_9BACT</name>
<dbReference type="Gene3D" id="3.30.70.2200">
    <property type="match status" value="1"/>
</dbReference>
<comment type="caution">
    <text evidence="1">The sequence shown here is derived from an EMBL/GenBank/DDBJ whole genome shotgun (WGS) entry which is preliminary data.</text>
</comment>
<sequence length="249" mass="26286">MMRILIGIDDTDNLDSPGSGTAAENLATALQRNGLAQCDGITRHQLLVHDDIPFTSHNSAMCIPATCEAGRVADVISFGRSFLEKSSAEGSDPGLCVVIDDLGLDKDSLISFGQNAKQKILDKQTAYALADTLGVSLSEHGGTGGGVIGALAATGLRMCGNDGRYRGWHQFGNAGEATTVAELCRHDCVDAVRADDGQTLDADEMVLFAENTVKTVLLGNTRVIPVVKATARQSGACWTTLTKKAMKRF</sequence>
<accession>A0A840USX4</accession>
<dbReference type="Proteomes" id="UP000539642">
    <property type="component" value="Unassembled WGS sequence"/>
</dbReference>
<dbReference type="AlphaFoldDB" id="A0A840USX4"/>
<dbReference type="PANTHER" id="PTHR40705">
    <property type="entry name" value="TRNA(ILE2) 2-AGMATINYLCYTIDINE SYNTHETASE TIAS"/>
    <property type="match status" value="1"/>
</dbReference>
<keyword evidence="2" id="KW-1185">Reference proteome</keyword>
<proteinExistence type="predicted"/>
<dbReference type="RefSeq" id="WP_205240147.1">
    <property type="nucleotide sequence ID" value="NZ_JAFFQB010000005.1"/>
</dbReference>
<protein>
    <submittedName>
        <fullName evidence="1">Uncharacterized protein</fullName>
    </submittedName>
</protein>
<evidence type="ECO:0000313" key="2">
    <source>
        <dbReference type="Proteomes" id="UP000539642"/>
    </source>
</evidence>